<feature type="compositionally biased region" description="Acidic residues" evidence="1">
    <location>
        <begin position="219"/>
        <end position="231"/>
    </location>
</feature>
<reference evidence="2 3" key="1">
    <citation type="submission" date="2016-10" db="EMBL/GenBank/DDBJ databases">
        <authorList>
            <person name="Cai Z."/>
        </authorList>
    </citation>
    <scope>NUCLEOTIDE SEQUENCE [LARGE SCALE GENOMIC DNA]</scope>
</reference>
<accession>A0A383W025</accession>
<proteinExistence type="predicted"/>
<evidence type="ECO:0000313" key="2">
    <source>
        <dbReference type="EMBL" id="SZX71037.1"/>
    </source>
</evidence>
<protein>
    <submittedName>
        <fullName evidence="2">Uncharacterized protein</fullName>
    </submittedName>
</protein>
<evidence type="ECO:0000256" key="1">
    <source>
        <dbReference type="SAM" id="MobiDB-lite"/>
    </source>
</evidence>
<dbReference type="Proteomes" id="UP000256970">
    <property type="component" value="Unassembled WGS sequence"/>
</dbReference>
<gene>
    <name evidence="2" type="ORF">BQ4739_LOCUS11184</name>
</gene>
<feature type="region of interest" description="Disordered" evidence="1">
    <location>
        <begin position="219"/>
        <end position="243"/>
    </location>
</feature>
<sequence length="243" mass="25675">MPGGLLDQHCLQVCLPPSCLPIRLPARSGAVAGVGPHPGQRSAAGSSGGGSGVQFASLARSAELILDTEEDPGACEIVRFKGPFALELAPQLPRKPAEEVHDPLQAERGPSQETLYADLYQEAGGQLSAAEAAAVARWRAATGGAAVLQAAAAAEPWVTEQQLQDSGLLDNPSYVQMKLTGSSYGRYGKRLMKHITKAFFRRIYEALKILQCQQQDEEDGLDMDEGEEGLDPPEGSGGMAASY</sequence>
<name>A0A383W025_TETOB</name>
<evidence type="ECO:0000313" key="3">
    <source>
        <dbReference type="Proteomes" id="UP000256970"/>
    </source>
</evidence>
<organism evidence="2 3">
    <name type="scientific">Tetradesmus obliquus</name>
    <name type="common">Green alga</name>
    <name type="synonym">Acutodesmus obliquus</name>
    <dbReference type="NCBI Taxonomy" id="3088"/>
    <lineage>
        <taxon>Eukaryota</taxon>
        <taxon>Viridiplantae</taxon>
        <taxon>Chlorophyta</taxon>
        <taxon>core chlorophytes</taxon>
        <taxon>Chlorophyceae</taxon>
        <taxon>CS clade</taxon>
        <taxon>Sphaeropleales</taxon>
        <taxon>Scenedesmaceae</taxon>
        <taxon>Tetradesmus</taxon>
    </lineage>
</organism>
<dbReference type="EMBL" id="FNXT01001022">
    <property type="protein sequence ID" value="SZX71037.1"/>
    <property type="molecule type" value="Genomic_DNA"/>
</dbReference>
<keyword evidence="3" id="KW-1185">Reference proteome</keyword>
<dbReference type="AlphaFoldDB" id="A0A383W025"/>